<proteinExistence type="inferred from homology"/>
<dbReference type="Pfam" id="PF02567">
    <property type="entry name" value="PhzC-PhzF"/>
    <property type="match status" value="1"/>
</dbReference>
<evidence type="ECO:0000256" key="2">
    <source>
        <dbReference type="ARBA" id="ARBA00023235"/>
    </source>
</evidence>
<dbReference type="PANTHER" id="PTHR13774:SF17">
    <property type="entry name" value="PHENAZINE BIOSYNTHESIS-LIKE DOMAIN-CONTAINING PROTEIN"/>
    <property type="match status" value="1"/>
</dbReference>
<dbReference type="PANTHER" id="PTHR13774">
    <property type="entry name" value="PHENAZINE BIOSYNTHESIS PROTEIN"/>
    <property type="match status" value="1"/>
</dbReference>
<dbReference type="AlphaFoldDB" id="A0A5C6F673"/>
<keyword evidence="2" id="KW-0413">Isomerase</keyword>
<comment type="similarity">
    <text evidence="1">Belongs to the PhzF family.</text>
</comment>
<dbReference type="GO" id="GO:0016853">
    <property type="term" value="F:isomerase activity"/>
    <property type="evidence" value="ECO:0007669"/>
    <property type="project" value="UniProtKB-KW"/>
</dbReference>
<keyword evidence="4" id="KW-1185">Reference proteome</keyword>
<dbReference type="SUPFAM" id="SSF54506">
    <property type="entry name" value="Diaminopimelate epimerase-like"/>
    <property type="match status" value="1"/>
</dbReference>
<name>A0A5C6F673_9BACT</name>
<protein>
    <submittedName>
        <fullName evidence="3">Phenazine biosynthesis-like protein</fullName>
    </submittedName>
</protein>
<accession>A0A5C6F673</accession>
<reference evidence="3 4" key="1">
    <citation type="submission" date="2019-02" db="EMBL/GenBank/DDBJ databases">
        <title>Deep-cultivation of Planctomycetes and their phenomic and genomic characterization uncovers novel biology.</title>
        <authorList>
            <person name="Wiegand S."/>
            <person name="Jogler M."/>
            <person name="Boedeker C."/>
            <person name="Pinto D."/>
            <person name="Vollmers J."/>
            <person name="Rivas-Marin E."/>
            <person name="Kohn T."/>
            <person name="Peeters S.H."/>
            <person name="Heuer A."/>
            <person name="Rast P."/>
            <person name="Oberbeckmann S."/>
            <person name="Bunk B."/>
            <person name="Jeske O."/>
            <person name="Meyerdierks A."/>
            <person name="Storesund J.E."/>
            <person name="Kallscheuer N."/>
            <person name="Luecker S."/>
            <person name="Lage O.M."/>
            <person name="Pohl T."/>
            <person name="Merkel B.J."/>
            <person name="Hornburger P."/>
            <person name="Mueller R.-W."/>
            <person name="Bruemmer F."/>
            <person name="Labrenz M."/>
            <person name="Spormann A.M."/>
            <person name="Op Den Camp H."/>
            <person name="Overmann J."/>
            <person name="Amann R."/>
            <person name="Jetten M.S.M."/>
            <person name="Mascher T."/>
            <person name="Medema M.H."/>
            <person name="Devos D.P."/>
            <person name="Kaster A.-K."/>
            <person name="Ovreas L."/>
            <person name="Rohde M."/>
            <person name="Galperin M.Y."/>
            <person name="Jogler C."/>
        </authorList>
    </citation>
    <scope>NUCLEOTIDE SEQUENCE [LARGE SCALE GENOMIC DNA]</scope>
    <source>
        <strain evidence="3 4">Poly51</strain>
    </source>
</reference>
<evidence type="ECO:0000256" key="1">
    <source>
        <dbReference type="ARBA" id="ARBA00008270"/>
    </source>
</evidence>
<dbReference type="Proteomes" id="UP000318288">
    <property type="component" value="Unassembled WGS sequence"/>
</dbReference>
<comment type="caution">
    <text evidence="3">The sequence shown here is derived from an EMBL/GenBank/DDBJ whole genome shotgun (WGS) entry which is preliminary data.</text>
</comment>
<evidence type="ECO:0000313" key="3">
    <source>
        <dbReference type="EMBL" id="TWU54991.1"/>
    </source>
</evidence>
<evidence type="ECO:0000313" key="4">
    <source>
        <dbReference type="Proteomes" id="UP000318288"/>
    </source>
</evidence>
<dbReference type="GO" id="GO:0005737">
    <property type="term" value="C:cytoplasm"/>
    <property type="evidence" value="ECO:0007669"/>
    <property type="project" value="TreeGrafter"/>
</dbReference>
<dbReference type="EMBL" id="SJPW01000004">
    <property type="protein sequence ID" value="TWU54991.1"/>
    <property type="molecule type" value="Genomic_DNA"/>
</dbReference>
<gene>
    <name evidence="3" type="ORF">Poly51_37400</name>
</gene>
<sequence>MVSAAAVASGIDFVSRFFSPQCGINEDPVTGSAHCCLAP</sequence>
<dbReference type="Gene3D" id="3.10.310.10">
    <property type="entry name" value="Diaminopimelate Epimerase, Chain A, domain 1"/>
    <property type="match status" value="1"/>
</dbReference>
<organism evidence="3 4">
    <name type="scientific">Rubripirellula tenax</name>
    <dbReference type="NCBI Taxonomy" id="2528015"/>
    <lineage>
        <taxon>Bacteria</taxon>
        <taxon>Pseudomonadati</taxon>
        <taxon>Planctomycetota</taxon>
        <taxon>Planctomycetia</taxon>
        <taxon>Pirellulales</taxon>
        <taxon>Pirellulaceae</taxon>
        <taxon>Rubripirellula</taxon>
    </lineage>
</organism>
<dbReference type="InterPro" id="IPR003719">
    <property type="entry name" value="Phenazine_PhzF-like"/>
</dbReference>